<keyword evidence="4" id="KW-0176">Collagen</keyword>
<dbReference type="Pfam" id="PF00092">
    <property type="entry name" value="VWA"/>
    <property type="match status" value="2"/>
</dbReference>
<dbReference type="PANTHER" id="PTHR24020">
    <property type="entry name" value="COLLAGEN ALPHA"/>
    <property type="match status" value="1"/>
</dbReference>
<feature type="domain" description="VWFA" evidence="3">
    <location>
        <begin position="669"/>
        <end position="863"/>
    </location>
</feature>
<feature type="region of interest" description="Disordered" evidence="1">
    <location>
        <begin position="632"/>
        <end position="662"/>
    </location>
</feature>
<dbReference type="InterPro" id="IPR002035">
    <property type="entry name" value="VWF_A"/>
</dbReference>
<evidence type="ECO:0000259" key="3">
    <source>
        <dbReference type="PROSITE" id="PS50234"/>
    </source>
</evidence>
<keyword evidence="2" id="KW-0472">Membrane</keyword>
<dbReference type="InterPro" id="IPR036465">
    <property type="entry name" value="vWFA_dom_sf"/>
</dbReference>
<reference evidence="4 5" key="1">
    <citation type="submission" date="2024-02" db="EMBL/GenBank/DDBJ databases">
        <authorList>
            <person name="Chen Y."/>
            <person name="Shah S."/>
            <person name="Dougan E. K."/>
            <person name="Thang M."/>
            <person name="Chan C."/>
        </authorList>
    </citation>
    <scope>NUCLEOTIDE SEQUENCE [LARGE SCALE GENOMIC DNA]</scope>
</reference>
<dbReference type="PANTHER" id="PTHR24020:SF20">
    <property type="entry name" value="PH DOMAIN-CONTAINING PROTEIN"/>
    <property type="match status" value="1"/>
</dbReference>
<dbReference type="InterPro" id="IPR050525">
    <property type="entry name" value="ECM_Assembly_Org"/>
</dbReference>
<keyword evidence="2" id="KW-1133">Transmembrane helix</keyword>
<comment type="caution">
    <text evidence="4">The sequence shown here is derived from an EMBL/GenBank/DDBJ whole genome shotgun (WGS) entry which is preliminary data.</text>
</comment>
<feature type="region of interest" description="Disordered" evidence="1">
    <location>
        <begin position="1"/>
        <end position="39"/>
    </location>
</feature>
<evidence type="ECO:0000256" key="2">
    <source>
        <dbReference type="SAM" id="Phobius"/>
    </source>
</evidence>
<keyword evidence="5" id="KW-1185">Reference proteome</keyword>
<name>A0ABP0SEF9_9DINO</name>
<dbReference type="EMBL" id="CAXAMM010043576">
    <property type="protein sequence ID" value="CAK9110787.1"/>
    <property type="molecule type" value="Genomic_DNA"/>
</dbReference>
<dbReference type="SMART" id="SM00327">
    <property type="entry name" value="VWA"/>
    <property type="match status" value="3"/>
</dbReference>
<gene>
    <name evidence="4" type="ORF">SCF082_LOCUS51453</name>
</gene>
<feature type="domain" description="VWFA" evidence="3">
    <location>
        <begin position="373"/>
        <end position="537"/>
    </location>
</feature>
<accession>A0ABP0SEF9</accession>
<keyword evidence="2" id="KW-0812">Transmembrane</keyword>
<evidence type="ECO:0000313" key="4">
    <source>
        <dbReference type="EMBL" id="CAK9110787.1"/>
    </source>
</evidence>
<evidence type="ECO:0000256" key="1">
    <source>
        <dbReference type="SAM" id="MobiDB-lite"/>
    </source>
</evidence>
<feature type="compositionally biased region" description="Basic and acidic residues" evidence="1">
    <location>
        <begin position="28"/>
        <end position="39"/>
    </location>
</feature>
<dbReference type="PROSITE" id="PS50234">
    <property type="entry name" value="VWFA"/>
    <property type="match status" value="3"/>
</dbReference>
<sequence>MTRKGKCTTPDEERHAVACPRGSEAEAAEARDNKEVVRKVGRQEERRWKRQVKSKMPSARSVVVALATVVVGLLGLAQHVVGVDCSIWQECDPRSRRILFILDGSLSISSTRFNNEMMDYVINTFCGFRNTAEGAKYEAGVITFNQQVRTRVPFEELTPNAFETKVKNKVKNKVPLSCCTTHAEAAIHAKEMFEEAGLDDGYENIAFFVTDGAPFINYRAGTYGVKDSSYAKNWYESRGLDWKGYWTQDKAKAPRDEERVLYATETVPRYMKELKDIGVRVFFIGVPHSNPLKPVNIDYFTGRQTNVCYENNDVNPSQTSCRDMDYMPLVSEPVDDHAFSVTDWDLSPLVTESLLKICKAWTPPTQCLEIPRDLMILVDTSDSMDPERYVFEMMEIVKAAADNLDFNSGSRVGVATFGAQENTVVRIPLTNFADIEDFYTAVDANVRLAPLECCTNHAEAFEEMQGYFRRNFIDGHDKILLVVTDGTPFQNYGFDKWQWRAPEWKTRLNRCDYTIETVPTAAQALKDDGVRIVLAGVPNRNERAPLADFFDGALDGEQCCVNADTNKASLIQGDAVWTSENFDSNADVVCRTYTDAKVVSDGDNNVFVAENWDVASITASISNMICQAEPTVTPPPTMHVPTKSPTTANRPGREEVPPSPRNPSLEAIDVVFVVDTGALANGQADRCRSNGSFESCKQQMFNFANQMRKQIYAEVSKGDLGFALVVSDCGGAKPIRRGWTRKFTEMTRKIRRGRKMSLGGDKCLANGLTRAETLLNGRTNQNRKGAVVVLTHDGTITDVSSAASKASDIRGVDGITTYVASVGQITGSHQSNVNSIAGDSSRVCNALTSNGLDKCITHFEGRLSL</sequence>
<organism evidence="4 5">
    <name type="scientific">Durusdinium trenchii</name>
    <dbReference type="NCBI Taxonomy" id="1381693"/>
    <lineage>
        <taxon>Eukaryota</taxon>
        <taxon>Sar</taxon>
        <taxon>Alveolata</taxon>
        <taxon>Dinophyceae</taxon>
        <taxon>Suessiales</taxon>
        <taxon>Symbiodiniaceae</taxon>
        <taxon>Durusdinium</taxon>
    </lineage>
</organism>
<dbReference type="Gene3D" id="3.40.50.410">
    <property type="entry name" value="von Willebrand factor, type A domain"/>
    <property type="match status" value="3"/>
</dbReference>
<feature type="transmembrane region" description="Helical" evidence="2">
    <location>
        <begin position="59"/>
        <end position="81"/>
    </location>
</feature>
<protein>
    <submittedName>
        <fullName evidence="4">Collagen alpha-5VI chain</fullName>
    </submittedName>
</protein>
<evidence type="ECO:0000313" key="5">
    <source>
        <dbReference type="Proteomes" id="UP001642464"/>
    </source>
</evidence>
<dbReference type="Proteomes" id="UP001642464">
    <property type="component" value="Unassembled WGS sequence"/>
</dbReference>
<proteinExistence type="predicted"/>
<dbReference type="SUPFAM" id="SSF53300">
    <property type="entry name" value="vWA-like"/>
    <property type="match status" value="3"/>
</dbReference>
<feature type="domain" description="VWFA" evidence="3">
    <location>
        <begin position="97"/>
        <end position="357"/>
    </location>
</feature>
<dbReference type="CDD" id="cd00198">
    <property type="entry name" value="vWFA"/>
    <property type="match status" value="1"/>
</dbReference>